<evidence type="ECO:0000256" key="10">
    <source>
        <dbReference type="SAM" id="MobiDB-lite"/>
    </source>
</evidence>
<dbReference type="CDD" id="cd00176">
    <property type="entry name" value="SPEC"/>
    <property type="match status" value="2"/>
</dbReference>
<dbReference type="SMART" id="SM00150">
    <property type="entry name" value="SPEC"/>
    <property type="match status" value="3"/>
</dbReference>
<evidence type="ECO:0000256" key="9">
    <source>
        <dbReference type="SAM" id="Coils"/>
    </source>
</evidence>
<keyword evidence="7" id="KW-0539">Nucleus</keyword>
<evidence type="ECO:0000256" key="8">
    <source>
        <dbReference type="PROSITE-ProRule" id="PRU00385"/>
    </source>
</evidence>
<name>A0AA89C146_PINIB</name>
<evidence type="ECO:0000256" key="5">
    <source>
        <dbReference type="ARBA" id="ARBA00022989"/>
    </source>
</evidence>
<feature type="coiled-coil region" evidence="9">
    <location>
        <begin position="3"/>
        <end position="34"/>
    </location>
</feature>
<keyword evidence="5" id="KW-1133">Transmembrane helix</keyword>
<feature type="region of interest" description="Disordered" evidence="10">
    <location>
        <begin position="344"/>
        <end position="372"/>
    </location>
</feature>
<organism evidence="12 13">
    <name type="scientific">Pinctada imbricata</name>
    <name type="common">Atlantic pearl-oyster</name>
    <name type="synonym">Pinctada martensii</name>
    <dbReference type="NCBI Taxonomy" id="66713"/>
    <lineage>
        <taxon>Eukaryota</taxon>
        <taxon>Metazoa</taxon>
        <taxon>Spiralia</taxon>
        <taxon>Lophotrochozoa</taxon>
        <taxon>Mollusca</taxon>
        <taxon>Bivalvia</taxon>
        <taxon>Autobranchia</taxon>
        <taxon>Pteriomorphia</taxon>
        <taxon>Pterioida</taxon>
        <taxon>Pterioidea</taxon>
        <taxon>Pteriidae</taxon>
        <taxon>Pinctada</taxon>
    </lineage>
</organism>
<dbReference type="Pfam" id="PF10541">
    <property type="entry name" value="KASH"/>
    <property type="match status" value="1"/>
</dbReference>
<evidence type="ECO:0000256" key="4">
    <source>
        <dbReference type="ARBA" id="ARBA00022737"/>
    </source>
</evidence>
<dbReference type="SUPFAM" id="SSF46966">
    <property type="entry name" value="Spectrin repeat"/>
    <property type="match status" value="2"/>
</dbReference>
<feature type="domain" description="KASH" evidence="11">
    <location>
        <begin position="415"/>
        <end position="474"/>
    </location>
</feature>
<keyword evidence="3 8" id="KW-0812">Transmembrane</keyword>
<dbReference type="InterPro" id="IPR018159">
    <property type="entry name" value="Spectrin/alpha-actinin"/>
</dbReference>
<keyword evidence="9" id="KW-0175">Coiled coil</keyword>
<comment type="caution">
    <text evidence="12">The sequence shown here is derived from an EMBL/GenBank/DDBJ whole genome shotgun (WGS) entry which is preliminary data.</text>
</comment>
<dbReference type="PANTHER" id="PTHR47535">
    <property type="entry name" value="MUSCLE-SPECIFIC PROTEIN 300 KDA, ISOFORM G"/>
    <property type="match status" value="1"/>
</dbReference>
<accession>A0AA89C146</accession>
<evidence type="ECO:0000256" key="1">
    <source>
        <dbReference type="ARBA" id="ARBA00004126"/>
    </source>
</evidence>
<dbReference type="PROSITE" id="PS51049">
    <property type="entry name" value="KASH"/>
    <property type="match status" value="1"/>
</dbReference>
<gene>
    <name evidence="12" type="ORF">FSP39_011059</name>
</gene>
<evidence type="ECO:0000259" key="11">
    <source>
        <dbReference type="PROSITE" id="PS51049"/>
    </source>
</evidence>
<dbReference type="GO" id="GO:0007097">
    <property type="term" value="P:nuclear migration"/>
    <property type="evidence" value="ECO:0007669"/>
    <property type="project" value="TreeGrafter"/>
</dbReference>
<dbReference type="InterPro" id="IPR052403">
    <property type="entry name" value="LINC-complex_assoc"/>
</dbReference>
<sequence length="474" mass="55001">MANRLTDRKIEELLEQLVDALDEAKTDLRKVETELRSHTPTVSGLERSFDNYSQYMDECSRSVERVRQLDRVIKSETGIGYIASVDAEVKNVLHRWEMVQAQVVEKDFKLVQHRHDSAQFHADINNMLSWLDQAEKMQRARTALPGDITQLDAIIRHHKEFLMQLETRKTRVQSINLISKDFIDLRTEEGRQLRDKLQQMNRRWENICMRATELQRELQGALMQCQEFHHTIHDLLLWLESIENKVQQCEPINLSSDESALWSKHRKLIELRLDLDSNRDRVMALKDTADQLLLNTDSTEMVNAKDKMHIIANRLRALHRLCSSYITSLEDRLEVKSRLSPALGADIRDGGSRPTSRSSSPRFPTFRPNTPLRMRTRSPFAVSRQLLFGLTNPMLRWGNHDNNLTERHEEVGRRPGYLSRVLRTALPLQLLLLLLLGVASLVPICEDEYSCVLMNNFRRSLGPMLQYTDGPPPV</sequence>
<protein>
    <recommendedName>
        <fullName evidence="11">KASH domain-containing protein</fullName>
    </recommendedName>
</protein>
<dbReference type="SMART" id="SM01249">
    <property type="entry name" value="KASH"/>
    <property type="match status" value="1"/>
</dbReference>
<feature type="topological domain" description="Perinuclear space" evidence="8">
    <location>
        <begin position="445"/>
        <end position="474"/>
    </location>
</feature>
<evidence type="ECO:0000256" key="6">
    <source>
        <dbReference type="ARBA" id="ARBA00023136"/>
    </source>
</evidence>
<dbReference type="GO" id="GO:0034993">
    <property type="term" value="C:meiotic nuclear membrane microtubule tethering complex"/>
    <property type="evidence" value="ECO:0007669"/>
    <property type="project" value="TreeGrafter"/>
</dbReference>
<comment type="similarity">
    <text evidence="2">Belongs to the nesprin family.</text>
</comment>
<dbReference type="GO" id="GO:0005737">
    <property type="term" value="C:cytoplasm"/>
    <property type="evidence" value="ECO:0007669"/>
    <property type="project" value="TreeGrafter"/>
</dbReference>
<evidence type="ECO:0000313" key="12">
    <source>
        <dbReference type="EMBL" id="KAK3090342.1"/>
    </source>
</evidence>
<keyword evidence="6 8" id="KW-0472">Membrane</keyword>
<dbReference type="FunFam" id="1.20.58.60:FF:000126">
    <property type="entry name" value="Spectrin repeat containing, nuclear envelope 1a"/>
    <property type="match status" value="1"/>
</dbReference>
<proteinExistence type="inferred from homology"/>
<evidence type="ECO:0000313" key="13">
    <source>
        <dbReference type="Proteomes" id="UP001186944"/>
    </source>
</evidence>
<dbReference type="Pfam" id="PF00435">
    <property type="entry name" value="Spectrin"/>
    <property type="match status" value="2"/>
</dbReference>
<dbReference type="EMBL" id="VSWD01000010">
    <property type="protein sequence ID" value="KAK3090342.1"/>
    <property type="molecule type" value="Genomic_DNA"/>
</dbReference>
<evidence type="ECO:0000256" key="3">
    <source>
        <dbReference type="ARBA" id="ARBA00022692"/>
    </source>
</evidence>
<comment type="subcellular location">
    <subcellularLocation>
        <location evidence="1">Nucleus membrane</location>
    </subcellularLocation>
</comment>
<dbReference type="GO" id="GO:0005640">
    <property type="term" value="C:nuclear outer membrane"/>
    <property type="evidence" value="ECO:0007669"/>
    <property type="project" value="TreeGrafter"/>
</dbReference>
<dbReference type="AlphaFoldDB" id="A0AA89C146"/>
<reference evidence="12" key="1">
    <citation type="submission" date="2019-08" db="EMBL/GenBank/DDBJ databases">
        <title>The improved chromosome-level genome for the pearl oyster Pinctada fucata martensii using PacBio sequencing and Hi-C.</title>
        <authorList>
            <person name="Zheng Z."/>
        </authorList>
    </citation>
    <scope>NUCLEOTIDE SEQUENCE</scope>
    <source>
        <strain evidence="12">ZZ-2019</strain>
        <tissue evidence="12">Adductor muscle</tissue>
    </source>
</reference>
<keyword evidence="4" id="KW-0677">Repeat</keyword>
<feature type="topological domain" description="Cytoplasmic" evidence="8">
    <location>
        <begin position="1"/>
        <end position="423"/>
    </location>
</feature>
<evidence type="ECO:0000256" key="7">
    <source>
        <dbReference type="ARBA" id="ARBA00023242"/>
    </source>
</evidence>
<keyword evidence="13" id="KW-1185">Reference proteome</keyword>
<dbReference type="PANTHER" id="PTHR47535:SF1">
    <property type="entry name" value="NESPRIN-1"/>
    <property type="match status" value="1"/>
</dbReference>
<feature type="compositionally biased region" description="Low complexity" evidence="10">
    <location>
        <begin position="352"/>
        <end position="368"/>
    </location>
</feature>
<dbReference type="GO" id="GO:0051015">
    <property type="term" value="F:actin filament binding"/>
    <property type="evidence" value="ECO:0007669"/>
    <property type="project" value="TreeGrafter"/>
</dbReference>
<dbReference type="Gene3D" id="1.20.58.60">
    <property type="match status" value="1"/>
</dbReference>
<dbReference type="InterPro" id="IPR012315">
    <property type="entry name" value="KASH"/>
</dbReference>
<dbReference type="Proteomes" id="UP001186944">
    <property type="component" value="Unassembled WGS sequence"/>
</dbReference>
<evidence type="ECO:0000256" key="2">
    <source>
        <dbReference type="ARBA" id="ARBA00008619"/>
    </source>
</evidence>
<dbReference type="InterPro" id="IPR002017">
    <property type="entry name" value="Spectrin_repeat"/>
</dbReference>